<accession>A0A812IWL3</accession>
<dbReference type="Pfam" id="PF00027">
    <property type="entry name" value="cNMP_binding"/>
    <property type="match status" value="1"/>
</dbReference>
<dbReference type="OrthoDB" id="417078at2759"/>
<feature type="domain" description="Cyclic nucleotide-binding" evidence="2">
    <location>
        <begin position="559"/>
        <end position="594"/>
    </location>
</feature>
<feature type="domain" description="Cyclic nucleotide-binding" evidence="2">
    <location>
        <begin position="398"/>
        <end position="442"/>
    </location>
</feature>
<evidence type="ECO:0000313" key="3">
    <source>
        <dbReference type="EMBL" id="CAE7168785.1"/>
    </source>
</evidence>
<keyword evidence="4" id="KW-1185">Reference proteome</keyword>
<dbReference type="InterPro" id="IPR018488">
    <property type="entry name" value="cNMP-bd_CS"/>
</dbReference>
<dbReference type="InterPro" id="IPR000595">
    <property type="entry name" value="cNMP-bd_dom"/>
</dbReference>
<evidence type="ECO:0000259" key="2">
    <source>
        <dbReference type="PROSITE" id="PS50042"/>
    </source>
</evidence>
<sequence>MNAPTKPQRLPTPSLRQQYYTCRHAKNGGHQQMGGSVSLPNLPEHSCGDTVREGLQFFSGQAEVLTFEEVVSDQPRDISQSGVTAPRKTPLRAQRFGSSTVSRDRVQQTLPRHIELCDDRKAVQHAQSNLEHLGSVIRDFELFGRGPEVNAAQPHRRMRGLDFLYSVRNDSAMLPKPEDEGGMKTREDNDEELQNDQRRSRVWKLLRTVPYFMTLETSYNGMTWKLSKKCQFFKEAAGQVVFRQGDPAGNCYVIVTGEVAVKIFKDTGKDEVNADTLQNPTPAGFLLKSEIVLSGTSGEEEQQLRKYFAWASPKKPAKQKAEPDTHVKTMRRRSMQSVLAIVVEAADAVDKSAADAADDPERDMTLYEQLQQEDNPRYKTAEGHCTWCPQDSCLGETVVTLGAGSIFGEMALQNDKPRAATIECVQDCEFLVIPRFVYRRILKEITSRSADSLKASSILRKLDFFMDMEVERPGTIDRLAQKTAWQVRTGHEVINEMYEFRAPIEAMRGSKGPTVLDFGKIQWLQHLRSGLCVGPLRGLLQARKAENSKGGRGGRPACFGELALKNTQPRAATVKCRTKCRLMILEKQHVLHVLTEVMARVRFFNDRLPGIGDAEYRMDHPCQYFSLRKFPQGYQFTHEGIVMTEPALYVLKSGALEFRRYRRTSQNPVYVLSHLPMVESAWKSVAARPRTGVAGSK</sequence>
<evidence type="ECO:0000256" key="1">
    <source>
        <dbReference type="SAM" id="MobiDB-lite"/>
    </source>
</evidence>
<dbReference type="EMBL" id="CAJNJA010002426">
    <property type="protein sequence ID" value="CAE7168785.1"/>
    <property type="molecule type" value="Genomic_DNA"/>
</dbReference>
<dbReference type="InterPro" id="IPR014710">
    <property type="entry name" value="RmlC-like_jellyroll"/>
</dbReference>
<protein>
    <submittedName>
        <fullName evidence="3">PKAR protein</fullName>
    </submittedName>
</protein>
<dbReference type="Gene3D" id="2.60.120.10">
    <property type="entry name" value="Jelly Rolls"/>
    <property type="match status" value="3"/>
</dbReference>
<feature type="region of interest" description="Disordered" evidence="1">
    <location>
        <begin position="172"/>
        <end position="195"/>
    </location>
</feature>
<reference evidence="3" key="1">
    <citation type="submission" date="2021-02" db="EMBL/GenBank/DDBJ databases">
        <authorList>
            <person name="Dougan E. K."/>
            <person name="Rhodes N."/>
            <person name="Thang M."/>
            <person name="Chan C."/>
        </authorList>
    </citation>
    <scope>NUCLEOTIDE SEQUENCE</scope>
</reference>
<name>A0A812IWL3_9DINO</name>
<organism evidence="3 4">
    <name type="scientific">Symbiodinium necroappetens</name>
    <dbReference type="NCBI Taxonomy" id="1628268"/>
    <lineage>
        <taxon>Eukaryota</taxon>
        <taxon>Sar</taxon>
        <taxon>Alveolata</taxon>
        <taxon>Dinophyceae</taxon>
        <taxon>Suessiales</taxon>
        <taxon>Symbiodiniaceae</taxon>
        <taxon>Symbiodinium</taxon>
    </lineage>
</organism>
<dbReference type="PROSITE" id="PS00889">
    <property type="entry name" value="CNMP_BINDING_2"/>
    <property type="match status" value="2"/>
</dbReference>
<feature type="domain" description="Cyclic nucleotide-binding" evidence="2">
    <location>
        <begin position="233"/>
        <end position="261"/>
    </location>
</feature>
<dbReference type="PROSITE" id="PS50042">
    <property type="entry name" value="CNMP_BINDING_3"/>
    <property type="match status" value="3"/>
</dbReference>
<dbReference type="AlphaFoldDB" id="A0A812IWL3"/>
<feature type="non-terminal residue" evidence="3">
    <location>
        <position position="1"/>
    </location>
</feature>
<proteinExistence type="predicted"/>
<evidence type="ECO:0000313" key="4">
    <source>
        <dbReference type="Proteomes" id="UP000601435"/>
    </source>
</evidence>
<dbReference type="PANTHER" id="PTHR23011:SF28">
    <property type="entry name" value="CYCLIC NUCLEOTIDE-BINDING DOMAIN CONTAINING PROTEIN"/>
    <property type="match status" value="1"/>
</dbReference>
<feature type="compositionally biased region" description="Basic and acidic residues" evidence="1">
    <location>
        <begin position="176"/>
        <end position="187"/>
    </location>
</feature>
<comment type="caution">
    <text evidence="3">The sequence shown here is derived from an EMBL/GenBank/DDBJ whole genome shotgun (WGS) entry which is preliminary data.</text>
</comment>
<feature type="region of interest" description="Disordered" evidence="1">
    <location>
        <begin position="77"/>
        <end position="105"/>
    </location>
</feature>
<dbReference type="CDD" id="cd00038">
    <property type="entry name" value="CAP_ED"/>
    <property type="match status" value="3"/>
</dbReference>
<dbReference type="SUPFAM" id="SSF51206">
    <property type="entry name" value="cAMP-binding domain-like"/>
    <property type="match status" value="2"/>
</dbReference>
<dbReference type="InterPro" id="IPR018490">
    <property type="entry name" value="cNMP-bd_dom_sf"/>
</dbReference>
<gene>
    <name evidence="3" type="primary">PKAR</name>
    <name evidence="3" type="ORF">SNEC2469_LOCUS452</name>
</gene>
<dbReference type="Proteomes" id="UP000601435">
    <property type="component" value="Unassembled WGS sequence"/>
</dbReference>
<dbReference type="PANTHER" id="PTHR23011">
    <property type="entry name" value="CYCLIC NUCLEOTIDE-BINDING DOMAIN CONTAINING PROTEIN"/>
    <property type="match status" value="1"/>
</dbReference>